<dbReference type="PANTHER" id="PTHR10277">
    <property type="entry name" value="HOMOCITRATE SYNTHASE-RELATED"/>
    <property type="match status" value="1"/>
</dbReference>
<accession>A0A1M6ABS8</accession>
<dbReference type="InterPro" id="IPR013785">
    <property type="entry name" value="Aldolase_TIM"/>
</dbReference>
<dbReference type="InterPro" id="IPR050073">
    <property type="entry name" value="2-IPM_HCS-like"/>
</dbReference>
<evidence type="ECO:0000313" key="4">
    <source>
        <dbReference type="Proteomes" id="UP000184387"/>
    </source>
</evidence>
<dbReference type="InterPro" id="IPR000891">
    <property type="entry name" value="PYR_CT"/>
</dbReference>
<dbReference type="SUPFAM" id="SSF51569">
    <property type="entry name" value="Aldolase"/>
    <property type="match status" value="1"/>
</dbReference>
<dbReference type="CDD" id="cd07944">
    <property type="entry name" value="DRE_TIM_HOA_like"/>
    <property type="match status" value="1"/>
</dbReference>
<dbReference type="Proteomes" id="UP000184387">
    <property type="component" value="Unassembled WGS sequence"/>
</dbReference>
<dbReference type="Pfam" id="PF00682">
    <property type="entry name" value="HMGL-like"/>
    <property type="match status" value="1"/>
</dbReference>
<gene>
    <name evidence="3" type="ORF">SAMN02745194_00065</name>
</gene>
<evidence type="ECO:0000256" key="1">
    <source>
        <dbReference type="ARBA" id="ARBA00023211"/>
    </source>
</evidence>
<evidence type="ECO:0000259" key="2">
    <source>
        <dbReference type="PROSITE" id="PS50991"/>
    </source>
</evidence>
<protein>
    <submittedName>
        <fullName evidence="3">4-hydroxy 2-oxovalerate aldolase</fullName>
    </submittedName>
</protein>
<organism evidence="3 4">
    <name type="scientific">Muricoccus roseus</name>
    <dbReference type="NCBI Taxonomy" id="198092"/>
    <lineage>
        <taxon>Bacteria</taxon>
        <taxon>Pseudomonadati</taxon>
        <taxon>Pseudomonadota</taxon>
        <taxon>Alphaproteobacteria</taxon>
        <taxon>Acetobacterales</taxon>
        <taxon>Roseomonadaceae</taxon>
        <taxon>Muricoccus</taxon>
    </lineage>
</organism>
<dbReference type="PROSITE" id="PS50991">
    <property type="entry name" value="PYR_CT"/>
    <property type="match status" value="1"/>
</dbReference>
<dbReference type="GO" id="GO:0003852">
    <property type="term" value="F:2-isopropylmalate synthase activity"/>
    <property type="evidence" value="ECO:0007669"/>
    <property type="project" value="TreeGrafter"/>
</dbReference>
<name>A0A1M6ABS8_9PROT</name>
<dbReference type="OrthoDB" id="9803573at2"/>
<dbReference type="AlphaFoldDB" id="A0A1M6ABS8"/>
<proteinExistence type="predicted"/>
<dbReference type="PANTHER" id="PTHR10277:SF9">
    <property type="entry name" value="2-ISOPROPYLMALATE SYNTHASE 1, CHLOROPLASTIC-RELATED"/>
    <property type="match status" value="1"/>
</dbReference>
<dbReference type="STRING" id="198092.SAMN02745194_00065"/>
<keyword evidence="4" id="KW-1185">Reference proteome</keyword>
<dbReference type="RefSeq" id="WP_073130054.1">
    <property type="nucleotide sequence ID" value="NZ_FQZF01000002.1"/>
</dbReference>
<evidence type="ECO:0000313" key="3">
    <source>
        <dbReference type="EMBL" id="SHI33838.1"/>
    </source>
</evidence>
<dbReference type="GO" id="GO:0009098">
    <property type="term" value="P:L-leucine biosynthetic process"/>
    <property type="evidence" value="ECO:0007669"/>
    <property type="project" value="TreeGrafter"/>
</dbReference>
<dbReference type="Gene3D" id="3.20.20.70">
    <property type="entry name" value="Aldolase class I"/>
    <property type="match status" value="1"/>
</dbReference>
<keyword evidence="1" id="KW-0464">Manganese</keyword>
<feature type="domain" description="Pyruvate carboxyltransferase" evidence="2">
    <location>
        <begin position="2"/>
        <end position="255"/>
    </location>
</feature>
<sequence>MVQVLDCTLRDGGYYTSWDFDPRLVDTYLDSVSRLPIDHVEVGYVNDRLSGYYGEYFFLTADKLQALRDRLRPEQKLLVMIDAKAVEPERVPALFGPLVGIIDMVRIACSPAQLPHGLALARELKKLGLQVGFNVMYLSTFKDNLDHIRLAIDSQDAYDALSLVDSYGGVTPSDVSRLFRELRERMPGFAIGFHGHDNMCLAFANTLAAIEAGADIVDGTFTGMGRGAGNAKTETILIQLAREGLNVPLDHQALSAVVAPFEVMQREQGWGTNLPYMISGANNLPQKDVMDWLAKNRYSVLSIVQALQRQGGHDVDNAVYPDVSTLGMKSEDVLLIGGGPSVNRHCKAIARLVAQHDPVVIFSSSRHLDIAGQIGGRQLLCLPGHDAFRAPAEAMAGVTAAVVPAPPRVPGCVPEGLKAKVVQAKSFETDEGHLGPVSDNSPLALALGAALGLGAQRCFLVGFDGYDMATSAEQELSREVQAVLDSFAAHPGGAELSSLTPTRYRVKQGSIHGLIAEVA</sequence>
<dbReference type="EMBL" id="FQZF01000002">
    <property type="protein sequence ID" value="SHI33838.1"/>
    <property type="molecule type" value="Genomic_DNA"/>
</dbReference>
<reference evidence="3 4" key="1">
    <citation type="submission" date="2016-11" db="EMBL/GenBank/DDBJ databases">
        <authorList>
            <person name="Jaros S."/>
            <person name="Januszkiewicz K."/>
            <person name="Wedrychowicz H."/>
        </authorList>
    </citation>
    <scope>NUCLEOTIDE SEQUENCE [LARGE SCALE GENOMIC DNA]</scope>
    <source>
        <strain evidence="3 4">DSM 14916</strain>
    </source>
</reference>